<evidence type="ECO:0000313" key="1">
    <source>
        <dbReference type="EMBL" id="KAH9788914.1"/>
    </source>
</evidence>
<evidence type="ECO:0000313" key="2">
    <source>
        <dbReference type="Proteomes" id="UP000829398"/>
    </source>
</evidence>
<dbReference type="EMBL" id="CM039172">
    <property type="protein sequence ID" value="KAH9788914.1"/>
    <property type="molecule type" value="Genomic_DNA"/>
</dbReference>
<accession>A0ACB8MU88</accession>
<protein>
    <submittedName>
        <fullName evidence="1">Uncharacterized protein</fullName>
    </submittedName>
</protein>
<comment type="caution">
    <text evidence="1">The sequence shown here is derived from an EMBL/GenBank/DDBJ whole genome shotgun (WGS) entry which is preliminary data.</text>
</comment>
<gene>
    <name evidence="1" type="ORF">KPL71_011010</name>
</gene>
<proteinExistence type="predicted"/>
<reference evidence="2" key="1">
    <citation type="journal article" date="2023" name="Hortic. Res.">
        <title>A chromosome-level phased genome enabling allele-level studies in sweet orange: a case study on citrus Huanglongbing tolerance.</title>
        <authorList>
            <person name="Wu B."/>
            <person name="Yu Q."/>
            <person name="Deng Z."/>
            <person name="Duan Y."/>
            <person name="Luo F."/>
            <person name="Gmitter F. Jr."/>
        </authorList>
    </citation>
    <scope>NUCLEOTIDE SEQUENCE [LARGE SCALE GENOMIC DNA]</scope>
    <source>
        <strain evidence="2">cv. Valencia</strain>
    </source>
</reference>
<name>A0ACB8MU88_CITSI</name>
<sequence length="302" mass="34307">MPSPSPIPRSSSYLNISNTSAKNHRRFLSSSRTRSSSGKFSYWPHWSNINQLGNLIIPGRNSSDSSSKHSDLTEESLEAHNRRHAPIVHHHGRILNTNNDTTSNKLQQVQIDEKNYAKCSPYYKGLTDASLVINRDRGEARGRIQVNIKESSQHIEVNLSDLKGYERHVIVELMKETQSKISTKALQSNVPTDNTRAIILCEADKLSTDALLYMRWLLERYKGLNKVFFCCSDVSKLQPIKSLCTVIQLLPPSKQEIVEVLEFIAEQEGIQLPHQLAEKIADNSKNNLRQAIRSFEASRQMK</sequence>
<organism evidence="1 2">
    <name type="scientific">Citrus sinensis</name>
    <name type="common">Sweet orange</name>
    <name type="synonym">Citrus aurantium var. sinensis</name>
    <dbReference type="NCBI Taxonomy" id="2711"/>
    <lineage>
        <taxon>Eukaryota</taxon>
        <taxon>Viridiplantae</taxon>
        <taxon>Streptophyta</taxon>
        <taxon>Embryophyta</taxon>
        <taxon>Tracheophyta</taxon>
        <taxon>Spermatophyta</taxon>
        <taxon>Magnoliopsida</taxon>
        <taxon>eudicotyledons</taxon>
        <taxon>Gunneridae</taxon>
        <taxon>Pentapetalae</taxon>
        <taxon>rosids</taxon>
        <taxon>malvids</taxon>
        <taxon>Sapindales</taxon>
        <taxon>Rutaceae</taxon>
        <taxon>Aurantioideae</taxon>
        <taxon>Citrus</taxon>
    </lineage>
</organism>
<keyword evidence="2" id="KW-1185">Reference proteome</keyword>
<dbReference type="Proteomes" id="UP000829398">
    <property type="component" value="Chromosome 3"/>
</dbReference>